<keyword evidence="3" id="KW-1185">Reference proteome</keyword>
<gene>
    <name evidence="2" type="ORF">FIBSPDRAFT_1046642</name>
</gene>
<dbReference type="PANTHER" id="PTHR34605:SF3">
    <property type="entry name" value="P CELL-TYPE AGGLUTINATION PROTEIN MAP4-LIKE-RELATED"/>
    <property type="match status" value="1"/>
</dbReference>
<accession>A0A166GEG5</accession>
<dbReference type="GO" id="GO:0006310">
    <property type="term" value="P:DNA recombination"/>
    <property type="evidence" value="ECO:0007669"/>
    <property type="project" value="UniProtKB-KW"/>
</dbReference>
<dbReference type="GO" id="GO:0003677">
    <property type="term" value="F:DNA binding"/>
    <property type="evidence" value="ECO:0007669"/>
    <property type="project" value="InterPro"/>
</dbReference>
<dbReference type="EMBL" id="KV417579">
    <property type="protein sequence ID" value="KZP17754.1"/>
    <property type="molecule type" value="Genomic_DNA"/>
</dbReference>
<protein>
    <recommendedName>
        <fullName evidence="4">DNA breaking-rejoining enzyme</fullName>
    </recommendedName>
</protein>
<dbReference type="Proteomes" id="UP000076532">
    <property type="component" value="Unassembled WGS sequence"/>
</dbReference>
<dbReference type="InterPro" id="IPR011010">
    <property type="entry name" value="DNA_brk_join_enz"/>
</dbReference>
<dbReference type="PANTHER" id="PTHR34605">
    <property type="entry name" value="PHAGE_INTEGRASE DOMAIN-CONTAINING PROTEIN"/>
    <property type="match status" value="1"/>
</dbReference>
<evidence type="ECO:0000313" key="2">
    <source>
        <dbReference type="EMBL" id="KZP17754.1"/>
    </source>
</evidence>
<reference evidence="2 3" key="1">
    <citation type="journal article" date="2016" name="Mol. Biol. Evol.">
        <title>Comparative Genomics of Early-Diverging Mushroom-Forming Fungi Provides Insights into the Origins of Lignocellulose Decay Capabilities.</title>
        <authorList>
            <person name="Nagy L.G."/>
            <person name="Riley R."/>
            <person name="Tritt A."/>
            <person name="Adam C."/>
            <person name="Daum C."/>
            <person name="Floudas D."/>
            <person name="Sun H."/>
            <person name="Yadav J.S."/>
            <person name="Pangilinan J."/>
            <person name="Larsson K.H."/>
            <person name="Matsuura K."/>
            <person name="Barry K."/>
            <person name="Labutti K."/>
            <person name="Kuo R."/>
            <person name="Ohm R.A."/>
            <person name="Bhattacharya S.S."/>
            <person name="Shirouzu T."/>
            <person name="Yoshinaga Y."/>
            <person name="Martin F.M."/>
            <person name="Grigoriev I.V."/>
            <person name="Hibbett D.S."/>
        </authorList>
    </citation>
    <scope>NUCLEOTIDE SEQUENCE [LARGE SCALE GENOMIC DNA]</scope>
    <source>
        <strain evidence="2 3">CBS 109695</strain>
    </source>
</reference>
<evidence type="ECO:0008006" key="4">
    <source>
        <dbReference type="Google" id="ProtNLM"/>
    </source>
</evidence>
<dbReference type="InterPro" id="IPR052925">
    <property type="entry name" value="Phage_Integrase-like_Recomb"/>
</dbReference>
<dbReference type="STRING" id="436010.A0A166GEG5"/>
<dbReference type="OrthoDB" id="2896586at2759"/>
<dbReference type="SUPFAM" id="SSF56349">
    <property type="entry name" value="DNA breaking-rejoining enzymes"/>
    <property type="match status" value="1"/>
</dbReference>
<dbReference type="Gene3D" id="1.10.443.10">
    <property type="entry name" value="Intergrase catalytic core"/>
    <property type="match status" value="1"/>
</dbReference>
<dbReference type="InterPro" id="IPR013762">
    <property type="entry name" value="Integrase-like_cat_sf"/>
</dbReference>
<sequence length="199" mass="21402">MAESSISTDIQLTRARTLIKDIATLSPILPQETVKLAVSRDKKTPTLPASKTDPFRKGVSITVAAAPGICSCPVTALKLLFERAPRAAGEIPLFENLDGTVLHRGTFIATIRKALLAAGYDAALYAGHSFRRGAASSAAAAGFSDYEIQLLGRWRSDAYKLYIDADPARIIRLSSLLHWVHPQSAPYEPPVLHGSPLLA</sequence>
<proteinExistence type="predicted"/>
<dbReference type="AlphaFoldDB" id="A0A166GEG5"/>
<evidence type="ECO:0000313" key="3">
    <source>
        <dbReference type="Proteomes" id="UP000076532"/>
    </source>
</evidence>
<keyword evidence="1" id="KW-0233">DNA recombination</keyword>
<organism evidence="2 3">
    <name type="scientific">Athelia psychrophila</name>
    <dbReference type="NCBI Taxonomy" id="1759441"/>
    <lineage>
        <taxon>Eukaryota</taxon>
        <taxon>Fungi</taxon>
        <taxon>Dikarya</taxon>
        <taxon>Basidiomycota</taxon>
        <taxon>Agaricomycotina</taxon>
        <taxon>Agaricomycetes</taxon>
        <taxon>Agaricomycetidae</taxon>
        <taxon>Atheliales</taxon>
        <taxon>Atheliaceae</taxon>
        <taxon>Athelia</taxon>
    </lineage>
</organism>
<dbReference type="GO" id="GO:0015074">
    <property type="term" value="P:DNA integration"/>
    <property type="evidence" value="ECO:0007669"/>
    <property type="project" value="InterPro"/>
</dbReference>
<evidence type="ECO:0000256" key="1">
    <source>
        <dbReference type="ARBA" id="ARBA00023172"/>
    </source>
</evidence>
<name>A0A166GEG5_9AGAM</name>